<keyword evidence="5" id="KW-0378">Hydrolase</keyword>
<evidence type="ECO:0000256" key="1">
    <source>
        <dbReference type="ARBA" id="ARBA00004496"/>
    </source>
</evidence>
<comment type="caution">
    <text evidence="7">The sequence shown here is derived from an EMBL/GenBank/DDBJ whole genome shotgun (WGS) entry which is preliminary data.</text>
</comment>
<evidence type="ECO:0000256" key="5">
    <source>
        <dbReference type="ARBA" id="ARBA00022801"/>
    </source>
</evidence>
<dbReference type="GO" id="GO:0016891">
    <property type="term" value="F:RNA endonuclease activity producing 5'-phosphomonoesters, hydrolytic mechanism"/>
    <property type="evidence" value="ECO:0007669"/>
    <property type="project" value="TreeGrafter"/>
</dbReference>
<dbReference type="GO" id="GO:0003727">
    <property type="term" value="F:single-stranded RNA binding"/>
    <property type="evidence" value="ECO:0007669"/>
    <property type="project" value="TreeGrafter"/>
</dbReference>
<protein>
    <recommendedName>
        <fullName evidence="9">Endonuclease V</fullName>
    </recommendedName>
</protein>
<keyword evidence="4" id="KW-0255">Endonuclease</keyword>
<dbReference type="FunFam" id="3.30.2170.10:FF:000005">
    <property type="entry name" value="Predicted protein"/>
    <property type="match status" value="1"/>
</dbReference>
<evidence type="ECO:0000313" key="8">
    <source>
        <dbReference type="Proteomes" id="UP000315295"/>
    </source>
</evidence>
<reference evidence="7 8" key="1">
    <citation type="journal article" date="2019" name="G3 (Bethesda)">
        <title>Sequencing of a Wild Apple (Malus baccata) Genome Unravels the Differences Between Cultivated and Wild Apple Species Regarding Disease Resistance and Cold Tolerance.</title>
        <authorList>
            <person name="Chen X."/>
        </authorList>
    </citation>
    <scope>NUCLEOTIDE SEQUENCE [LARGE SCALE GENOMIC DNA]</scope>
    <source>
        <strain evidence="8">cv. Shandingzi</strain>
        <tissue evidence="7">Leaves</tissue>
    </source>
</reference>
<dbReference type="CDD" id="cd06559">
    <property type="entry name" value="Endonuclease_V"/>
    <property type="match status" value="1"/>
</dbReference>
<comment type="subcellular location">
    <subcellularLocation>
        <location evidence="1">Cytoplasm</location>
    </subcellularLocation>
</comment>
<dbReference type="PANTHER" id="PTHR28511:SF1">
    <property type="entry name" value="ENDONUCLEASE V"/>
    <property type="match status" value="1"/>
</dbReference>
<keyword evidence="3" id="KW-0540">Nuclease</keyword>
<sequence>MEKLSPSSSSSVDHKAWTEAQDLLKQKLIAEDDFSWGLDSKSNSKSMEREEEKEEEREELLKYVGGVDISYSKENPSMACGILVVLELKTLQVVYQDFCVVTPNVPYVPGFLAFREAPVLLELLEKMKNNNSPVYPQLLMVDGNGILHPRGKSFDKNPGFGLACHLGILANLPTIGIGKNLHHVDGLTLSGVKQLLEAQEDSAEGFITLKGCSGRTWGAAARSTGGSLKPIFISTGHRISLDTATRIVKMTCKFRVPEPIRQIISSNSAIGPENLNVAFVMLLSKRSTSPSTLEDNVLKSMTCNQVSEFDEVQSTLGQGGVTVEKFCRQLGQYGGPGLHWRLNILQHLLYRPFCACAFGCSYSPDDIIVNIFVILYNASTTLN</sequence>
<dbReference type="Gene3D" id="3.30.2170.10">
    <property type="entry name" value="archaeoglobus fulgidus dsm 4304 superfamily"/>
    <property type="match status" value="1"/>
</dbReference>
<dbReference type="Proteomes" id="UP000315295">
    <property type="component" value="Unassembled WGS sequence"/>
</dbReference>
<accession>A0A540KHG9</accession>
<organism evidence="7 8">
    <name type="scientific">Malus baccata</name>
    <name type="common">Siberian crab apple</name>
    <name type="synonym">Pyrus baccata</name>
    <dbReference type="NCBI Taxonomy" id="106549"/>
    <lineage>
        <taxon>Eukaryota</taxon>
        <taxon>Viridiplantae</taxon>
        <taxon>Streptophyta</taxon>
        <taxon>Embryophyta</taxon>
        <taxon>Tracheophyta</taxon>
        <taxon>Spermatophyta</taxon>
        <taxon>Magnoliopsida</taxon>
        <taxon>eudicotyledons</taxon>
        <taxon>Gunneridae</taxon>
        <taxon>Pentapetalae</taxon>
        <taxon>rosids</taxon>
        <taxon>fabids</taxon>
        <taxon>Rosales</taxon>
        <taxon>Rosaceae</taxon>
        <taxon>Amygdaloideae</taxon>
        <taxon>Maleae</taxon>
        <taxon>Malus</taxon>
    </lineage>
</organism>
<dbReference type="GO" id="GO:0006281">
    <property type="term" value="P:DNA repair"/>
    <property type="evidence" value="ECO:0007669"/>
    <property type="project" value="InterPro"/>
</dbReference>
<dbReference type="GO" id="GO:0005737">
    <property type="term" value="C:cytoplasm"/>
    <property type="evidence" value="ECO:0007669"/>
    <property type="project" value="UniProtKB-SubCell"/>
</dbReference>
<keyword evidence="8" id="KW-1185">Reference proteome</keyword>
<evidence type="ECO:0000313" key="7">
    <source>
        <dbReference type="EMBL" id="TQD73629.1"/>
    </source>
</evidence>
<name>A0A540KHG9_MALBA</name>
<dbReference type="EMBL" id="VIEB01001268">
    <property type="protein sequence ID" value="TQD73629.1"/>
    <property type="molecule type" value="Genomic_DNA"/>
</dbReference>
<evidence type="ECO:0000256" key="3">
    <source>
        <dbReference type="ARBA" id="ARBA00022722"/>
    </source>
</evidence>
<dbReference type="PANTHER" id="PTHR28511">
    <property type="entry name" value="ENDONUCLEASE V"/>
    <property type="match status" value="1"/>
</dbReference>
<keyword evidence="2" id="KW-0963">Cytoplasm</keyword>
<dbReference type="GO" id="GO:0005730">
    <property type="term" value="C:nucleolus"/>
    <property type="evidence" value="ECO:0007669"/>
    <property type="project" value="TreeGrafter"/>
</dbReference>
<proteinExistence type="predicted"/>
<dbReference type="Pfam" id="PF04493">
    <property type="entry name" value="Endonuclease_5"/>
    <property type="match status" value="1"/>
</dbReference>
<gene>
    <name evidence="7" type="ORF">C1H46_040831</name>
</gene>
<evidence type="ECO:0000256" key="6">
    <source>
        <dbReference type="SAM" id="MobiDB-lite"/>
    </source>
</evidence>
<feature type="region of interest" description="Disordered" evidence="6">
    <location>
        <begin position="36"/>
        <end position="56"/>
    </location>
</feature>
<dbReference type="InterPro" id="IPR007581">
    <property type="entry name" value="Endonuclease-V"/>
</dbReference>
<dbReference type="AlphaFoldDB" id="A0A540KHG9"/>
<evidence type="ECO:0000256" key="4">
    <source>
        <dbReference type="ARBA" id="ARBA00022759"/>
    </source>
</evidence>
<dbReference type="STRING" id="106549.A0A540KHG9"/>
<evidence type="ECO:0000256" key="2">
    <source>
        <dbReference type="ARBA" id="ARBA00022490"/>
    </source>
</evidence>
<evidence type="ECO:0008006" key="9">
    <source>
        <dbReference type="Google" id="ProtNLM"/>
    </source>
</evidence>